<evidence type="ECO:0000313" key="2">
    <source>
        <dbReference type="Proteomes" id="UP000290289"/>
    </source>
</evidence>
<evidence type="ECO:0000313" key="1">
    <source>
        <dbReference type="EMBL" id="RXH99587.1"/>
    </source>
</evidence>
<gene>
    <name evidence="1" type="ORF">DVH24_021389</name>
</gene>
<proteinExistence type="predicted"/>
<dbReference type="Proteomes" id="UP000290289">
    <property type="component" value="Chromosome 5"/>
</dbReference>
<name>A0A498JXB8_MALDO</name>
<reference evidence="1 2" key="1">
    <citation type="submission" date="2018-10" db="EMBL/GenBank/DDBJ databases">
        <title>A high-quality apple genome assembly.</title>
        <authorList>
            <person name="Hu J."/>
        </authorList>
    </citation>
    <scope>NUCLEOTIDE SEQUENCE [LARGE SCALE GENOMIC DNA]</scope>
    <source>
        <strain evidence="2">cv. HFTH1</strain>
        <tissue evidence="1">Young leaf</tissue>
    </source>
</reference>
<protein>
    <submittedName>
        <fullName evidence="1">Uncharacterized protein</fullName>
    </submittedName>
</protein>
<organism evidence="1 2">
    <name type="scientific">Malus domestica</name>
    <name type="common">Apple</name>
    <name type="synonym">Pyrus malus</name>
    <dbReference type="NCBI Taxonomy" id="3750"/>
    <lineage>
        <taxon>Eukaryota</taxon>
        <taxon>Viridiplantae</taxon>
        <taxon>Streptophyta</taxon>
        <taxon>Embryophyta</taxon>
        <taxon>Tracheophyta</taxon>
        <taxon>Spermatophyta</taxon>
        <taxon>Magnoliopsida</taxon>
        <taxon>eudicotyledons</taxon>
        <taxon>Gunneridae</taxon>
        <taxon>Pentapetalae</taxon>
        <taxon>rosids</taxon>
        <taxon>fabids</taxon>
        <taxon>Rosales</taxon>
        <taxon>Rosaceae</taxon>
        <taxon>Amygdaloideae</taxon>
        <taxon>Maleae</taxon>
        <taxon>Malus</taxon>
    </lineage>
</organism>
<dbReference type="AlphaFoldDB" id="A0A498JXB8"/>
<dbReference type="EMBL" id="RDQH01000331">
    <property type="protein sequence ID" value="RXH99587.1"/>
    <property type="molecule type" value="Genomic_DNA"/>
</dbReference>
<sequence length="84" mass="9266">MEMNILHTIVVTSRLGSTTSRTHSTTVARYCPFWAYHSLTVLFLGTHEQLSNGSPILGMLWPPSCLTSVFLQNPKPVSSQKASC</sequence>
<comment type="caution">
    <text evidence="1">The sequence shown here is derived from an EMBL/GenBank/DDBJ whole genome shotgun (WGS) entry which is preliminary data.</text>
</comment>
<keyword evidence="2" id="KW-1185">Reference proteome</keyword>
<accession>A0A498JXB8</accession>